<evidence type="ECO:0000256" key="1">
    <source>
        <dbReference type="ARBA" id="ARBA00022555"/>
    </source>
</evidence>
<keyword evidence="3 5" id="KW-0694">RNA-binding</keyword>
<keyword evidence="1 5" id="KW-0820">tRNA-binding</keyword>
<keyword evidence="5" id="KW-0175">Coiled coil</keyword>
<dbReference type="Gene3D" id="1.10.8.50">
    <property type="match status" value="1"/>
</dbReference>
<dbReference type="InterPro" id="IPR043682">
    <property type="entry name" value="RqcH_bacterial"/>
</dbReference>
<evidence type="ECO:0000256" key="2">
    <source>
        <dbReference type="ARBA" id="ARBA00022730"/>
    </source>
</evidence>
<comment type="caution">
    <text evidence="7">The sequence shown here is derived from an EMBL/GenBank/DDBJ whole genome shotgun (WGS) entry which is preliminary data.</text>
</comment>
<comment type="similarity">
    <text evidence="5">Belongs to the NEMF family.</text>
</comment>
<evidence type="ECO:0000259" key="6">
    <source>
        <dbReference type="Pfam" id="PF05670"/>
    </source>
</evidence>
<dbReference type="Pfam" id="PF05670">
    <property type="entry name" value="NFACT-R_1"/>
    <property type="match status" value="1"/>
</dbReference>
<keyword evidence="2 5" id="KW-0699">rRNA-binding</keyword>
<feature type="domain" description="NFACT RNA-binding" evidence="6">
    <location>
        <begin position="495"/>
        <end position="584"/>
    </location>
</feature>
<evidence type="ECO:0000256" key="5">
    <source>
        <dbReference type="HAMAP-Rule" id="MF_00844"/>
    </source>
</evidence>
<dbReference type="Gene3D" id="2.30.310.10">
    <property type="entry name" value="ibrinogen binding protein from staphylococcus aureus domain"/>
    <property type="match status" value="1"/>
</dbReference>
<gene>
    <name evidence="5" type="primary">rqcH</name>
    <name evidence="7" type="ORF">I8J30_00235</name>
</gene>
<dbReference type="HAMAP" id="MF_00844_B">
    <property type="entry name" value="RqcH_B"/>
    <property type="match status" value="1"/>
</dbReference>
<dbReference type="PANTHER" id="PTHR15239:SF6">
    <property type="entry name" value="RIBOSOME QUALITY CONTROL COMPLEX SUBUNIT NEMF"/>
    <property type="match status" value="1"/>
</dbReference>
<dbReference type="Pfam" id="PF05833">
    <property type="entry name" value="NFACT_N"/>
    <property type="match status" value="2"/>
</dbReference>
<keyword evidence="8" id="KW-1185">Reference proteome</keyword>
<protein>
    <recommendedName>
        <fullName evidence="5">Rqc2 homolog RqcH</fullName>
        <shortName evidence="5">RqcH</shortName>
    </recommendedName>
</protein>
<dbReference type="RefSeq" id="WP_210654432.1">
    <property type="nucleotide sequence ID" value="NZ_JAGKSP010000001.1"/>
</dbReference>
<dbReference type="InterPro" id="IPR008532">
    <property type="entry name" value="NFACT_RNA-bd"/>
</dbReference>
<name>A0ABS5C549_9BACL</name>
<evidence type="ECO:0000313" key="7">
    <source>
        <dbReference type="EMBL" id="MBP3961126.1"/>
    </source>
</evidence>
<organism evidence="7 8">
    <name type="scientific">Paenibacillus lignilyticus</name>
    <dbReference type="NCBI Taxonomy" id="1172615"/>
    <lineage>
        <taxon>Bacteria</taxon>
        <taxon>Bacillati</taxon>
        <taxon>Bacillota</taxon>
        <taxon>Bacilli</taxon>
        <taxon>Bacillales</taxon>
        <taxon>Paenibacillaceae</taxon>
        <taxon>Paenibacillus</taxon>
    </lineage>
</organism>
<sequence length="616" mass="68887">MALDGIVTRAVTHDLQTLIGARIYKIHQPTSHDLVLQIRGNGAQGKLLLSANPTYPRVHWTEQSYINPLEAPMFCMLLRKYCEGGVIEAVRQVGNERIIHFDIRQRDELGDMFYKRIVIELMGRHSNIILVDVASETIHDGIHHVTPAISSFRVVMPGTAYVAPPEQGKDDPLSVRDVEQFTQSLITAADTLLNPPVPDEDSIHFGTAPKPLPPSSLTADMLLVAAFSGISPLLAKELVYRASNGSLAHANEPSGDVKAAALLIWPAFREMMQQFTEHKYEPQLVTISGNGKASFSVTALSHVAGEKTDYPSVSALLEAFYGDKALRDTVKQRVSDLIRFLQNERNKNEKKLEKLQETLREASDADHLRIIGELLTTNLHTLKRGDSSLETINYYEEEQPMITIALDPQLTPSQNAQRYFKKYAKYRNSLTIVAEQMQRTREEIQYLASLLQQLESASLSDIDEIRDELAEQGYMRAREKRGAKKKKPKQPALLCYTSSEGVAIYVGKNNTQNDFLTNKTAAPNDTWLHTKDIPGSHVVIRGTAFNDQTLEEAAMLAAHFSQAKSSSSVPVDYTLIRHVKKPSGAKPGYVIYDHQKTLYITPDEQRLKDLPSHIKA</sequence>
<evidence type="ECO:0000256" key="4">
    <source>
        <dbReference type="ARBA" id="ARBA00022917"/>
    </source>
</evidence>
<dbReference type="Proteomes" id="UP000673394">
    <property type="component" value="Unassembled WGS sequence"/>
</dbReference>
<keyword evidence="4 5" id="KW-0648">Protein biosynthesis</keyword>
<feature type="coiled-coil region" evidence="5">
    <location>
        <begin position="331"/>
        <end position="365"/>
    </location>
</feature>
<comment type="subunit">
    <text evidence="5">Associates with stalled 50S ribosomal subunits. Binds to RqcP.</text>
</comment>
<reference evidence="7 8" key="1">
    <citation type="submission" date="2021-04" db="EMBL/GenBank/DDBJ databases">
        <title>Paenibacillus sp. DLE-14 whole genome sequence.</title>
        <authorList>
            <person name="Ham Y.J."/>
        </authorList>
    </citation>
    <scope>NUCLEOTIDE SEQUENCE [LARGE SCALE GENOMIC DNA]</scope>
    <source>
        <strain evidence="7 8">DLE-14</strain>
    </source>
</reference>
<proteinExistence type="inferred from homology"/>
<dbReference type="InterPro" id="IPR051608">
    <property type="entry name" value="RQC_Subunit_NEMF"/>
</dbReference>
<dbReference type="PANTHER" id="PTHR15239">
    <property type="entry name" value="NUCLEAR EXPORT MEDIATOR FACTOR NEMF"/>
    <property type="match status" value="1"/>
</dbReference>
<comment type="function">
    <text evidence="5">Key component of the ribosome quality control system (RQC), a ribosome-associated complex that mediates the extraction of incompletely synthesized nascent chains from stalled ribosomes and their subsequent degradation. RqcH recruits Ala-charged tRNA, and with RqcP directs the elongation of stalled nascent chains on 50S ribosomal subunits, leading to non-templated C-terminal alanine extensions (Ala tail). The Ala tail promotes nascent chain degradation. May add between 1 and at least 8 Ala residues. Binds to stalled 50S ribosomal subunits.</text>
</comment>
<dbReference type="EMBL" id="JAGKSP010000001">
    <property type="protein sequence ID" value="MBP3961126.1"/>
    <property type="molecule type" value="Genomic_DNA"/>
</dbReference>
<dbReference type="Gene3D" id="3.40.970.40">
    <property type="entry name" value="fibrinogen binding protein from staphylococcus aureus domain like"/>
    <property type="match status" value="1"/>
</dbReference>
<accession>A0ABS5C549</accession>
<evidence type="ECO:0000256" key="3">
    <source>
        <dbReference type="ARBA" id="ARBA00022884"/>
    </source>
</evidence>
<evidence type="ECO:0000313" key="8">
    <source>
        <dbReference type="Proteomes" id="UP000673394"/>
    </source>
</evidence>